<keyword evidence="3" id="KW-1185">Reference proteome</keyword>
<organism evidence="2 3">
    <name type="scientific">Xanthomonas melonis</name>
    <dbReference type="NCBI Taxonomy" id="56456"/>
    <lineage>
        <taxon>Bacteria</taxon>
        <taxon>Pseudomonadati</taxon>
        <taxon>Pseudomonadota</taxon>
        <taxon>Gammaproteobacteria</taxon>
        <taxon>Lysobacterales</taxon>
        <taxon>Lysobacteraceae</taxon>
        <taxon>Xanthomonas</taxon>
    </lineage>
</organism>
<feature type="domain" description="HTH cro/C1-type" evidence="1">
    <location>
        <begin position="24"/>
        <end position="66"/>
    </location>
</feature>
<dbReference type="Gene3D" id="1.10.260.40">
    <property type="entry name" value="lambda repressor-like DNA-binding domains"/>
    <property type="match status" value="1"/>
</dbReference>
<reference evidence="2" key="1">
    <citation type="submission" date="2021-02" db="EMBL/GenBank/DDBJ databases">
        <title>Copper resistance gene diversity in local Xanthomonas species at agrochemical polluted sites in Trinidad, Trinidad and Tobago.</title>
        <authorList>
            <person name="Ramnarine S.D.B.J."/>
            <person name="Ramsubhag A."/>
            <person name="Jayaraman J."/>
        </authorList>
    </citation>
    <scope>NUCLEOTIDE SEQUENCE</scope>
    <source>
        <strain evidence="2">CaNP6A</strain>
    </source>
</reference>
<dbReference type="PROSITE" id="PS50943">
    <property type="entry name" value="HTH_CROC1"/>
    <property type="match status" value="1"/>
</dbReference>
<dbReference type="Pfam" id="PF12472">
    <property type="entry name" value="DUF3693"/>
    <property type="match status" value="1"/>
</dbReference>
<dbReference type="InterPro" id="IPR010982">
    <property type="entry name" value="Lambda_DNA-bd_dom_sf"/>
</dbReference>
<name>A0ABS8NT00_9XANT</name>
<evidence type="ECO:0000313" key="2">
    <source>
        <dbReference type="EMBL" id="MCD0265043.1"/>
    </source>
</evidence>
<dbReference type="InterPro" id="IPR021096">
    <property type="entry name" value="Vibrio_phage_VSK_Orf152"/>
</dbReference>
<dbReference type="Proteomes" id="UP001430396">
    <property type="component" value="Unassembled WGS sequence"/>
</dbReference>
<accession>A0ABS8NT00</accession>
<dbReference type="InterPro" id="IPR001387">
    <property type="entry name" value="Cro/C1-type_HTH"/>
</dbReference>
<sequence>MKIMSTIDALLDAAMKAVHAKNDTELAKALGIKPAAVSNYRRGVSLPNAVVCATLAGLTGEPLAKVLGVVGEARAISSDEKAVWRRLAATAMTLALGVSLALPVRAEAAVKALQATPNYTLCEMYYCCRAAVSAVQNGLFSDALEYLTLDHDDPLGCVLGDLVARGEALDRDADK</sequence>
<comment type="caution">
    <text evidence="2">The sequence shown here is derived from an EMBL/GenBank/DDBJ whole genome shotgun (WGS) entry which is preliminary data.</text>
</comment>
<proteinExistence type="predicted"/>
<protein>
    <recommendedName>
        <fullName evidence="1">HTH cro/C1-type domain-containing protein</fullName>
    </recommendedName>
</protein>
<evidence type="ECO:0000259" key="1">
    <source>
        <dbReference type="PROSITE" id="PS50943"/>
    </source>
</evidence>
<evidence type="ECO:0000313" key="3">
    <source>
        <dbReference type="Proteomes" id="UP001430396"/>
    </source>
</evidence>
<gene>
    <name evidence="2" type="ORF">JWH11_01020</name>
</gene>
<dbReference type="EMBL" id="JAFFQI010000158">
    <property type="protein sequence ID" value="MCD0265043.1"/>
    <property type="molecule type" value="Genomic_DNA"/>
</dbReference>
<dbReference type="CDD" id="cd00093">
    <property type="entry name" value="HTH_XRE"/>
    <property type="match status" value="1"/>
</dbReference>